<evidence type="ECO:0000313" key="2">
    <source>
        <dbReference type="EMBL" id="CAA9434107.1"/>
    </source>
</evidence>
<feature type="region of interest" description="Disordered" evidence="1">
    <location>
        <begin position="1"/>
        <end position="23"/>
    </location>
</feature>
<proteinExistence type="predicted"/>
<dbReference type="EC" id="2.5.1.74" evidence="2"/>
<feature type="non-terminal residue" evidence="2">
    <location>
        <position position="291"/>
    </location>
</feature>
<dbReference type="EMBL" id="CADCUV010000166">
    <property type="protein sequence ID" value="CAA9434107.1"/>
    <property type="molecule type" value="Genomic_DNA"/>
</dbReference>
<feature type="compositionally biased region" description="Low complexity" evidence="1">
    <location>
        <begin position="113"/>
        <end position="127"/>
    </location>
</feature>
<protein>
    <submittedName>
        <fullName evidence="2">1,4-dihydroxy-2-naphthoate polyprenyltransferase</fullName>
        <ecNumber evidence="2">2.5.1.74</ecNumber>
    </submittedName>
</protein>
<dbReference type="AlphaFoldDB" id="A0A6J4Q3Z0"/>
<feature type="region of interest" description="Disordered" evidence="1">
    <location>
        <begin position="63"/>
        <end position="90"/>
    </location>
</feature>
<feature type="compositionally biased region" description="Basic residues" evidence="1">
    <location>
        <begin position="137"/>
        <end position="147"/>
    </location>
</feature>
<feature type="compositionally biased region" description="Basic and acidic residues" evidence="1">
    <location>
        <begin position="148"/>
        <end position="157"/>
    </location>
</feature>
<sequence>GGVVQPLATVQPHGGGRAGGVRDGARLGGRGVLLGAVRGDAVGEPLYPGGYQHVQRVLRREARARRQGDRGYRGLHRRGARLGPQRALRRPLSVRARARVRHLPDLRRRVAYPRPRLPLGPRGLPLLRRPPPDRLHARQRGRGLRVHGRADRGDSLRRPGCGLPAIRRPRGPAHRRARRRDTAREQHQGPRLGPSRGPPDPPDSFRPGGRGGRLPPAPAGALRRRRPPHGLRGGPPHLRPRLPERLRRPQALGGHSPTLDPAPPRPGGEAYRRAAPRLRPPLHGRRPPRWL</sequence>
<feature type="non-terminal residue" evidence="2">
    <location>
        <position position="1"/>
    </location>
</feature>
<reference evidence="2" key="1">
    <citation type="submission" date="2020-02" db="EMBL/GenBank/DDBJ databases">
        <authorList>
            <person name="Meier V. D."/>
        </authorList>
    </citation>
    <scope>NUCLEOTIDE SEQUENCE</scope>
    <source>
        <strain evidence="2">AVDCRST_MAG22</strain>
    </source>
</reference>
<gene>
    <name evidence="2" type="ORF">AVDCRST_MAG22-3512</name>
</gene>
<evidence type="ECO:0000256" key="1">
    <source>
        <dbReference type="SAM" id="MobiDB-lite"/>
    </source>
</evidence>
<feature type="compositionally biased region" description="Basic and acidic residues" evidence="1">
    <location>
        <begin position="63"/>
        <end position="72"/>
    </location>
</feature>
<organism evidence="2">
    <name type="scientific">uncultured Rubrobacteraceae bacterium</name>
    <dbReference type="NCBI Taxonomy" id="349277"/>
    <lineage>
        <taxon>Bacteria</taxon>
        <taxon>Bacillati</taxon>
        <taxon>Actinomycetota</taxon>
        <taxon>Rubrobacteria</taxon>
        <taxon>Rubrobacterales</taxon>
        <taxon>Rubrobacteraceae</taxon>
        <taxon>environmental samples</taxon>
    </lineage>
</organism>
<feature type="compositionally biased region" description="Gly residues" evidence="1">
    <location>
        <begin position="13"/>
        <end position="23"/>
    </location>
</feature>
<dbReference type="GO" id="GO:0046428">
    <property type="term" value="F:1,4-dihydroxy-2-naphthoate polyprenyltransferase activity"/>
    <property type="evidence" value="ECO:0007669"/>
    <property type="project" value="UniProtKB-EC"/>
</dbReference>
<accession>A0A6J4Q3Z0</accession>
<feature type="compositionally biased region" description="Basic residues" evidence="1">
    <location>
        <begin position="274"/>
        <end position="291"/>
    </location>
</feature>
<keyword evidence="2" id="KW-0808">Transferase</keyword>
<feature type="compositionally biased region" description="Basic residues" evidence="1">
    <location>
        <begin position="167"/>
        <end position="179"/>
    </location>
</feature>
<feature type="region of interest" description="Disordered" evidence="1">
    <location>
        <begin position="113"/>
        <end position="291"/>
    </location>
</feature>
<name>A0A6J4Q3Z0_9ACTN</name>